<evidence type="ECO:0000256" key="2">
    <source>
        <dbReference type="SAM" id="MobiDB-lite"/>
    </source>
</evidence>
<name>A0ABY6K401_9ARAC</name>
<feature type="compositionally biased region" description="Polar residues" evidence="2">
    <location>
        <begin position="664"/>
        <end position="680"/>
    </location>
</feature>
<dbReference type="Pfam" id="PF01359">
    <property type="entry name" value="Transposase_1"/>
    <property type="match status" value="1"/>
</dbReference>
<organism evidence="3 4">
    <name type="scientific">Cordylochernes scorpioides</name>
    <dbReference type="NCBI Taxonomy" id="51811"/>
    <lineage>
        <taxon>Eukaryota</taxon>
        <taxon>Metazoa</taxon>
        <taxon>Ecdysozoa</taxon>
        <taxon>Arthropoda</taxon>
        <taxon>Chelicerata</taxon>
        <taxon>Arachnida</taxon>
        <taxon>Pseudoscorpiones</taxon>
        <taxon>Cheliferoidea</taxon>
        <taxon>Chernetidae</taxon>
        <taxon>Cordylochernes</taxon>
    </lineage>
</organism>
<dbReference type="Pfam" id="PF16021">
    <property type="entry name" value="PDCD7"/>
    <property type="match status" value="1"/>
</dbReference>
<dbReference type="InterPro" id="IPR052709">
    <property type="entry name" value="Transposase-MT_Hybrid"/>
</dbReference>
<dbReference type="InterPro" id="IPR031974">
    <property type="entry name" value="PDCD7"/>
</dbReference>
<sequence>MGMVQKQGNWVPYELKPGNIELRICTCELLLKRQNRKGFLHRIVTGDEKWIHYDNPKRRKSLVKPGHASTSSAKPNIHGKKLMLCIWWDQLGVIYYVLLQPNETITGERYQQQLMRLSRALKIKRPLYAKRHDKVIYQHDNARPHVAKIVKETLEALQWDVLPHPLYSPNIAPSDYHMFRSMTHGLAEQHFTSYEEAKNWVNVWIASKDKEFFRHRIRPSLTQRDKDQDWISNWLRSKNKTTNPSKLVLAKSPHKPSCGGEQVAQYRAKLKLAFELLQELEDVKNSLNNSLSVDDSKWCFLIRRAFRIKIYIYRKFVLLMVQARLRRQREDSGDKQERELEARNNTAKIDAWLRKEVEKVEKEKKVTGLVQEKELKEQADSMLGEVRRKIQDVKKTRERLKVLERLREVRKHKAGQQGAHTTTQQDMELVTKLGWLRGLCDTQMEQYLAEEKTLCVLMETGQEADREQNVRRLQALFNSKSSRILQALFGENNETFDFSTPNEWPKWRKRFERYLVVSGMKKKEEADKIDLFMYLMGDRADDIFRTFKFEKEEEATKIDSVLKAFDSHFCVRKNIIYERAKFNSRIQEDREPVDEFITSLYKLADSCEFEGLHEQLIRDRIVVGVRDKALSERMQLDSELTLEKAVKMVRQQEAVRQQQVDLQRPSTSQKVNQVKFNSKILSPKQQQQPSRKKEKSAKTGSRCPKCGGFTHREGQACRAEGQKCNLCSKTGHFANCCPDKQAKTAEVKAVSELDEEIGFLLEVSAVEDSSNLDDDEGECRRRWTAEIQVNGKQVKFKHRHQGHIWLILQLGLYVETGSIYEKDLQCNIQPTHRRRPFRGRNWLKMKRPQLWIIPLTTQKTAR</sequence>
<dbReference type="EMBL" id="CP092864">
    <property type="protein sequence ID" value="UYV62510.1"/>
    <property type="molecule type" value="Genomic_DNA"/>
</dbReference>
<keyword evidence="1" id="KW-0175">Coiled coil</keyword>
<feature type="region of interest" description="Disordered" evidence="2">
    <location>
        <begin position="657"/>
        <end position="702"/>
    </location>
</feature>
<dbReference type="InterPro" id="IPR036397">
    <property type="entry name" value="RNaseH_sf"/>
</dbReference>
<proteinExistence type="predicted"/>
<reference evidence="3 4" key="1">
    <citation type="submission" date="2022-01" db="EMBL/GenBank/DDBJ databases">
        <title>A chromosomal length assembly of Cordylochernes scorpioides.</title>
        <authorList>
            <person name="Zeh D."/>
            <person name="Zeh J."/>
        </authorList>
    </citation>
    <scope>NUCLEOTIDE SEQUENCE [LARGE SCALE GENOMIC DNA]</scope>
    <source>
        <strain evidence="3">IN4F17</strain>
        <tissue evidence="3">Whole Body</tissue>
    </source>
</reference>
<feature type="coiled-coil region" evidence="1">
    <location>
        <begin position="263"/>
        <end position="290"/>
    </location>
</feature>
<protein>
    <recommendedName>
        <fullName evidence="5">Transposase</fullName>
    </recommendedName>
</protein>
<evidence type="ECO:0000256" key="1">
    <source>
        <dbReference type="SAM" id="Coils"/>
    </source>
</evidence>
<dbReference type="Gene3D" id="4.10.60.10">
    <property type="entry name" value="Zinc finger, CCHC-type"/>
    <property type="match status" value="1"/>
</dbReference>
<accession>A0ABY6K401</accession>
<dbReference type="InterPro" id="IPR001888">
    <property type="entry name" value="Transposase_1"/>
</dbReference>
<evidence type="ECO:0000313" key="4">
    <source>
        <dbReference type="Proteomes" id="UP001235939"/>
    </source>
</evidence>
<dbReference type="Gene3D" id="3.30.420.10">
    <property type="entry name" value="Ribonuclease H-like superfamily/Ribonuclease H"/>
    <property type="match status" value="1"/>
</dbReference>
<gene>
    <name evidence="3" type="ORF">LAZ67_2000910</name>
</gene>
<dbReference type="PANTHER" id="PTHR46060:SF1">
    <property type="entry name" value="MARINER MOS1 TRANSPOSASE-LIKE PROTEIN"/>
    <property type="match status" value="1"/>
</dbReference>
<keyword evidence="4" id="KW-1185">Reference proteome</keyword>
<dbReference type="PANTHER" id="PTHR46060">
    <property type="entry name" value="MARINER MOS1 TRANSPOSASE-LIKE PROTEIN"/>
    <property type="match status" value="1"/>
</dbReference>
<dbReference type="Proteomes" id="UP001235939">
    <property type="component" value="Chromosome 02"/>
</dbReference>
<evidence type="ECO:0008006" key="5">
    <source>
        <dbReference type="Google" id="ProtNLM"/>
    </source>
</evidence>
<evidence type="ECO:0000313" key="3">
    <source>
        <dbReference type="EMBL" id="UYV62510.1"/>
    </source>
</evidence>